<keyword evidence="3" id="KW-1185">Reference proteome</keyword>
<evidence type="ECO:0000313" key="3">
    <source>
        <dbReference type="Proteomes" id="UP001162131"/>
    </source>
</evidence>
<accession>A0AAU9IBE1</accession>
<sequence>MEDSSENSLVNSLQEQLKIERQKNVELLAKIEDSEQQTAHLKAKIEELSMEKQLLQNYMTHSQTKITQLQECLEKAGGEISRLKSELSSK</sequence>
<comment type="caution">
    <text evidence="2">The sequence shown here is derived from an EMBL/GenBank/DDBJ whole genome shotgun (WGS) entry which is preliminary data.</text>
</comment>
<gene>
    <name evidence="2" type="ORF">BSTOLATCC_MIC1469</name>
</gene>
<organism evidence="2 3">
    <name type="scientific">Blepharisma stoltei</name>
    <dbReference type="NCBI Taxonomy" id="1481888"/>
    <lineage>
        <taxon>Eukaryota</taxon>
        <taxon>Sar</taxon>
        <taxon>Alveolata</taxon>
        <taxon>Ciliophora</taxon>
        <taxon>Postciliodesmatophora</taxon>
        <taxon>Heterotrichea</taxon>
        <taxon>Heterotrichida</taxon>
        <taxon>Blepharismidae</taxon>
        <taxon>Blepharisma</taxon>
    </lineage>
</organism>
<reference evidence="2" key="1">
    <citation type="submission" date="2021-09" db="EMBL/GenBank/DDBJ databases">
        <authorList>
            <consortium name="AG Swart"/>
            <person name="Singh M."/>
            <person name="Singh A."/>
            <person name="Seah K."/>
            <person name="Emmerich C."/>
        </authorList>
    </citation>
    <scope>NUCLEOTIDE SEQUENCE</scope>
    <source>
        <strain evidence="2">ATCC30299</strain>
    </source>
</reference>
<feature type="coiled-coil region" evidence="1">
    <location>
        <begin position="10"/>
        <end position="86"/>
    </location>
</feature>
<proteinExistence type="predicted"/>
<dbReference type="AlphaFoldDB" id="A0AAU9IBE1"/>
<name>A0AAU9IBE1_9CILI</name>
<protein>
    <submittedName>
        <fullName evidence="2">Uncharacterized protein</fullName>
    </submittedName>
</protein>
<evidence type="ECO:0000256" key="1">
    <source>
        <dbReference type="SAM" id="Coils"/>
    </source>
</evidence>
<dbReference type="EMBL" id="CAJZBQ010000002">
    <property type="protein sequence ID" value="CAG9310627.1"/>
    <property type="molecule type" value="Genomic_DNA"/>
</dbReference>
<dbReference type="Proteomes" id="UP001162131">
    <property type="component" value="Unassembled WGS sequence"/>
</dbReference>
<keyword evidence="1" id="KW-0175">Coiled coil</keyword>
<evidence type="ECO:0000313" key="2">
    <source>
        <dbReference type="EMBL" id="CAG9310627.1"/>
    </source>
</evidence>